<feature type="signal peptide" evidence="4">
    <location>
        <begin position="1"/>
        <end position="18"/>
    </location>
</feature>
<keyword evidence="6" id="KW-0378">Hydrolase</keyword>
<dbReference type="RefSeq" id="WP_103931598.1">
    <property type="nucleotide sequence ID" value="NZ_FNVA01000001.1"/>
</dbReference>
<proteinExistence type="predicted"/>
<evidence type="ECO:0000256" key="1">
    <source>
        <dbReference type="ARBA" id="ARBA00004442"/>
    </source>
</evidence>
<accession>A0A1H5TSA9</accession>
<dbReference type="Pfam" id="PF13620">
    <property type="entry name" value="CarboxypepD_reg"/>
    <property type="match status" value="1"/>
</dbReference>
<evidence type="ECO:0000256" key="3">
    <source>
        <dbReference type="ARBA" id="ARBA00023237"/>
    </source>
</evidence>
<dbReference type="InterPro" id="IPR036942">
    <property type="entry name" value="Beta-barrel_TonB_sf"/>
</dbReference>
<dbReference type="Proteomes" id="UP000236728">
    <property type="component" value="Unassembled WGS sequence"/>
</dbReference>
<dbReference type="Gene3D" id="2.60.40.1120">
    <property type="entry name" value="Carboxypeptidase-like, regulatory domain"/>
    <property type="match status" value="1"/>
</dbReference>
<protein>
    <submittedName>
        <fullName evidence="6">Carboxypeptidase regulatory-like domain-containing protein</fullName>
    </submittedName>
</protein>
<evidence type="ECO:0000259" key="5">
    <source>
        <dbReference type="Pfam" id="PF25183"/>
    </source>
</evidence>
<evidence type="ECO:0000313" key="7">
    <source>
        <dbReference type="Proteomes" id="UP000236728"/>
    </source>
</evidence>
<keyword evidence="7" id="KW-1185">Reference proteome</keyword>
<dbReference type="SUPFAM" id="SSF49464">
    <property type="entry name" value="Carboxypeptidase regulatory domain-like"/>
    <property type="match status" value="1"/>
</dbReference>
<keyword evidence="6" id="KW-0645">Protease</keyword>
<dbReference type="AlphaFoldDB" id="A0A1H5TSA9"/>
<feature type="domain" description="TonB-dependent transporter Oar-like beta-barrel" evidence="5">
    <location>
        <begin position="234"/>
        <end position="988"/>
    </location>
</feature>
<dbReference type="GO" id="GO:0009279">
    <property type="term" value="C:cell outer membrane"/>
    <property type="evidence" value="ECO:0007669"/>
    <property type="project" value="UniProtKB-SubCell"/>
</dbReference>
<dbReference type="Pfam" id="PF25183">
    <property type="entry name" value="OMP_b-brl_4"/>
    <property type="match status" value="1"/>
</dbReference>
<dbReference type="InterPro" id="IPR008969">
    <property type="entry name" value="CarboxyPept-like_regulatory"/>
</dbReference>
<evidence type="ECO:0000313" key="6">
    <source>
        <dbReference type="EMBL" id="SEF65108.1"/>
    </source>
</evidence>
<gene>
    <name evidence="6" type="ORF">SAMN05421819_0703</name>
</gene>
<dbReference type="GO" id="GO:0004180">
    <property type="term" value="F:carboxypeptidase activity"/>
    <property type="evidence" value="ECO:0007669"/>
    <property type="project" value="UniProtKB-KW"/>
</dbReference>
<feature type="chain" id="PRO_5009285357" evidence="4">
    <location>
        <begin position="19"/>
        <end position="995"/>
    </location>
</feature>
<reference evidence="6 7" key="1">
    <citation type="submission" date="2016-10" db="EMBL/GenBank/DDBJ databases">
        <authorList>
            <person name="de Groot N.N."/>
        </authorList>
    </citation>
    <scope>NUCLEOTIDE SEQUENCE [LARGE SCALE GENOMIC DNA]</scope>
    <source>
        <strain evidence="6 7">DSM 22489</strain>
    </source>
</reference>
<dbReference type="SUPFAM" id="SSF56935">
    <property type="entry name" value="Porins"/>
    <property type="match status" value="1"/>
</dbReference>
<keyword evidence="4" id="KW-0732">Signal</keyword>
<evidence type="ECO:0000256" key="2">
    <source>
        <dbReference type="ARBA" id="ARBA00023136"/>
    </source>
</evidence>
<keyword evidence="3" id="KW-0998">Cell outer membrane</keyword>
<keyword evidence="2" id="KW-0472">Membrane</keyword>
<dbReference type="InterPro" id="IPR057601">
    <property type="entry name" value="Oar-like_b-barrel"/>
</dbReference>
<name>A0A1H5TSA9_9BACT</name>
<comment type="subcellular location">
    <subcellularLocation>
        <location evidence="1">Cell outer membrane</location>
    </subcellularLocation>
</comment>
<dbReference type="OrthoDB" id="97893at2"/>
<organism evidence="6 7">
    <name type="scientific">Bryocella elongata</name>
    <dbReference type="NCBI Taxonomy" id="863522"/>
    <lineage>
        <taxon>Bacteria</taxon>
        <taxon>Pseudomonadati</taxon>
        <taxon>Acidobacteriota</taxon>
        <taxon>Terriglobia</taxon>
        <taxon>Terriglobales</taxon>
        <taxon>Acidobacteriaceae</taxon>
        <taxon>Bryocella</taxon>
    </lineage>
</organism>
<keyword evidence="6" id="KW-0121">Carboxypeptidase</keyword>
<dbReference type="EMBL" id="FNVA01000001">
    <property type="protein sequence ID" value="SEF65108.1"/>
    <property type="molecule type" value="Genomic_DNA"/>
</dbReference>
<sequence length="995" mass="107999">MRKLIFLLLFSCVMSSSAQTDRATVTGTIEDSMGARVPGASVVVSAADTAIAHQTATSGAGVYTISALRVGNYTAEITAKGFEPIHVEAFQLNVGQTLILNVTLRPESVSTQVEVISADTGLDKNSAALGIVVQGGQIRSVPLNGRNWVSLMTITPGVIDSGTGSQDQMRFVGLSDEDNVYHLDGVDMSGVNHSYQKVTIRLQPSTEALAEFRANAAVYSADQGGEPGGQMELVSRSGGDRFHGAMWEFIRNSVFDAAPWGAATGLPALHLNNFGANLGGPAWRSRKMFFFVNWESLRQDINQPINGYVPSASYRAAVLATSPQLAPIVNAFPTSTVTTSNASENIWYGNGKNTQTEDSGLARFDYQVDAKTALSVRYMTDHFVNTAPYSAGNGYLTDTGFTTLTTPNVVVDLQRTFSPRLLNDFKFGVNRAAFTQGQSTALPIAVSVSGLSAFGNPSGSVRFDNSFNTVDDLTYTKGRHTLKAGVYIRRIQENKSSPNTFNQTISFTSLQSFQNDLIDSDSYKGSVPLTGQRMTEYFGYILDQYQMRPNLMWNVGLRYEYFGVDHEVLGRGVLVDPLTCPTVTCPAGTQWYSPNLLDFSPRISVTWSPTALHGKTVVRSGFGIYDGNGQFGNLGQPVGNITAASYTLTQQQAPGLSYPLGTYTGAISESYSPAASPRNRKDLQIDEWTLSVQHEVLPRTQVTLTYIGDSQSHAFSDWTLNGINPNTNTRPYAGYSTLDYRGSFNHATYHALDATIQRNIHPGLFVEANYQWSHSIDGGGVGGGEADIPQNFNCLRCERASSDKDMRHYFTTSLVWDLPIGRGHALLGDVPSLANTLLGGWQLSGIADARSGLPVNILISRATTALPDQLNKNQRPNLVPGQPLYPTNRTPQNWFNAAAFSTPANGTWGNTPRNYGRAPGLWQIDPALSKRFAIREGMALNFRAEAFNILNRAQYGTPGATVGTSSFGVITSSFNTVPTGTGTPRELQFMLKFEY</sequence>
<evidence type="ECO:0000256" key="4">
    <source>
        <dbReference type="SAM" id="SignalP"/>
    </source>
</evidence>
<dbReference type="Gene3D" id="2.40.170.20">
    <property type="entry name" value="TonB-dependent receptor, beta-barrel domain"/>
    <property type="match status" value="1"/>
</dbReference>